<dbReference type="RefSeq" id="WP_120212697.1">
    <property type="nucleotide sequence ID" value="NZ_BMCW01000002.1"/>
</dbReference>
<comment type="similarity">
    <text evidence="2">Belongs to the ribonuclease N1/T1 family.</text>
</comment>
<evidence type="ECO:0000256" key="3">
    <source>
        <dbReference type="ARBA" id="ARBA00022214"/>
    </source>
</evidence>
<feature type="transmembrane region" description="Helical" evidence="8">
    <location>
        <begin position="6"/>
        <end position="25"/>
    </location>
</feature>
<gene>
    <name evidence="10" type="ORF">BXY58_1010</name>
    <name evidence="9" type="ORF">GCM10007332_14960</name>
</gene>
<dbReference type="Gene3D" id="3.10.450.30">
    <property type="entry name" value="Microbial ribonucleases"/>
    <property type="match status" value="1"/>
</dbReference>
<keyword evidence="8" id="KW-0472">Membrane</keyword>
<dbReference type="SUPFAM" id="SSF53933">
    <property type="entry name" value="Microbial ribonucleases"/>
    <property type="match status" value="1"/>
</dbReference>
<name>A0A420DBR2_9FLAO</name>
<proteinExistence type="inferred from homology"/>
<dbReference type="InterPro" id="IPR000026">
    <property type="entry name" value="N1-like"/>
</dbReference>
<dbReference type="InterPro" id="IPR001887">
    <property type="entry name" value="Barnase"/>
</dbReference>
<comment type="subcellular location">
    <subcellularLocation>
        <location evidence="1">Secreted</location>
    </subcellularLocation>
</comment>
<dbReference type="PRINTS" id="PR00117">
    <property type="entry name" value="BARNASE"/>
</dbReference>
<dbReference type="GO" id="GO:0005576">
    <property type="term" value="C:extracellular region"/>
    <property type="evidence" value="ECO:0007669"/>
    <property type="project" value="UniProtKB-SubCell"/>
</dbReference>
<evidence type="ECO:0000256" key="5">
    <source>
        <dbReference type="ARBA" id="ARBA00022722"/>
    </source>
</evidence>
<evidence type="ECO:0000256" key="2">
    <source>
        <dbReference type="ARBA" id="ARBA00009006"/>
    </source>
</evidence>
<evidence type="ECO:0000256" key="7">
    <source>
        <dbReference type="SAM" id="MobiDB-lite"/>
    </source>
</evidence>
<keyword evidence="5" id="KW-0540">Nuclease</keyword>
<dbReference type="EMBL" id="RAQH01000002">
    <property type="protein sequence ID" value="RKE88882.1"/>
    <property type="molecule type" value="Genomic_DNA"/>
</dbReference>
<accession>A0A420DBR2</accession>
<dbReference type="Pfam" id="PF00545">
    <property type="entry name" value="Ribonuclease"/>
    <property type="match status" value="1"/>
</dbReference>
<dbReference type="GO" id="GO:0004521">
    <property type="term" value="F:RNA endonuclease activity"/>
    <property type="evidence" value="ECO:0007669"/>
    <property type="project" value="InterPro"/>
</dbReference>
<evidence type="ECO:0000313" key="12">
    <source>
        <dbReference type="Proteomes" id="UP000658202"/>
    </source>
</evidence>
<evidence type="ECO:0000256" key="1">
    <source>
        <dbReference type="ARBA" id="ARBA00004613"/>
    </source>
</evidence>
<dbReference type="GO" id="GO:0016787">
    <property type="term" value="F:hydrolase activity"/>
    <property type="evidence" value="ECO:0007669"/>
    <property type="project" value="UniProtKB-KW"/>
</dbReference>
<dbReference type="EMBL" id="BMCW01000002">
    <property type="protein sequence ID" value="GGG54340.1"/>
    <property type="molecule type" value="Genomic_DNA"/>
</dbReference>
<organism evidence="10 11">
    <name type="scientific">Epilithonimonas arachidiradicis</name>
    <dbReference type="NCBI Taxonomy" id="1617282"/>
    <lineage>
        <taxon>Bacteria</taxon>
        <taxon>Pseudomonadati</taxon>
        <taxon>Bacteroidota</taxon>
        <taxon>Flavobacteriia</taxon>
        <taxon>Flavobacteriales</taxon>
        <taxon>Weeksellaceae</taxon>
        <taxon>Chryseobacterium group</taxon>
        <taxon>Epilithonimonas</taxon>
    </lineage>
</organism>
<reference evidence="9" key="4">
    <citation type="submission" date="2024-05" db="EMBL/GenBank/DDBJ databases">
        <authorList>
            <person name="Sun Q."/>
            <person name="Sedlacek I."/>
        </authorList>
    </citation>
    <scope>NUCLEOTIDE SEQUENCE</scope>
    <source>
        <strain evidence="9">CCM 8490</strain>
    </source>
</reference>
<keyword evidence="4" id="KW-0964">Secreted</keyword>
<evidence type="ECO:0000313" key="9">
    <source>
        <dbReference type="EMBL" id="GGG54340.1"/>
    </source>
</evidence>
<dbReference type="Proteomes" id="UP000285906">
    <property type="component" value="Unassembled WGS sequence"/>
</dbReference>
<keyword evidence="12" id="KW-1185">Reference proteome</keyword>
<feature type="region of interest" description="Disordered" evidence="7">
    <location>
        <begin position="39"/>
        <end position="60"/>
    </location>
</feature>
<evidence type="ECO:0000313" key="10">
    <source>
        <dbReference type="EMBL" id="RKE88882.1"/>
    </source>
</evidence>
<reference evidence="12" key="3">
    <citation type="journal article" date="2019" name="Int. J. Syst. Evol. Microbiol.">
        <title>The Global Catalogue of Microorganisms (GCM) 10K type strain sequencing project: providing services to taxonomists for standard genome sequencing and annotation.</title>
        <authorList>
            <consortium name="The Broad Institute Genomics Platform"/>
            <consortium name="The Broad Institute Genome Sequencing Center for Infectious Disease"/>
            <person name="Wu L."/>
            <person name="Ma J."/>
        </authorList>
    </citation>
    <scope>NUCLEOTIDE SEQUENCE [LARGE SCALE GENOMIC DNA]</scope>
    <source>
        <strain evidence="12">CCM 8490</strain>
    </source>
</reference>
<evidence type="ECO:0000313" key="11">
    <source>
        <dbReference type="Proteomes" id="UP000285906"/>
    </source>
</evidence>
<protein>
    <recommendedName>
        <fullName evidence="3">Ribonuclease</fullName>
    </recommendedName>
</protein>
<keyword evidence="8" id="KW-0812">Transmembrane</keyword>
<keyword evidence="6" id="KW-0378">Hydrolase</keyword>
<evidence type="ECO:0000256" key="4">
    <source>
        <dbReference type="ARBA" id="ARBA00022525"/>
    </source>
</evidence>
<dbReference type="InterPro" id="IPR016191">
    <property type="entry name" value="Ribonuclease/ribotoxin"/>
</dbReference>
<dbReference type="AlphaFoldDB" id="A0A420DBR2"/>
<reference evidence="9" key="1">
    <citation type="journal article" date="2014" name="Int. J. Syst. Evol. Microbiol.">
        <title>Complete genome of a new Firmicutes species belonging to the dominant human colonic microbiota ('Ruminococcus bicirculans') reveals two chromosomes and a selective capacity to utilize plant glucans.</title>
        <authorList>
            <consortium name="NISC Comparative Sequencing Program"/>
            <person name="Wegmann U."/>
            <person name="Louis P."/>
            <person name="Goesmann A."/>
            <person name="Henrissat B."/>
            <person name="Duncan S.H."/>
            <person name="Flint H.J."/>
        </authorList>
    </citation>
    <scope>NUCLEOTIDE SEQUENCE</scope>
    <source>
        <strain evidence="9">CCM 8490</strain>
    </source>
</reference>
<dbReference type="Proteomes" id="UP000658202">
    <property type="component" value="Unassembled WGS sequence"/>
</dbReference>
<evidence type="ECO:0000256" key="6">
    <source>
        <dbReference type="ARBA" id="ARBA00022801"/>
    </source>
</evidence>
<sequence>MNPKLKTLFFFLIGAFAGILTMYLISNYKIEKRNKIPTEAGNQKPDVVQSENKSETKFDAEKPFEGSSIEELTNETKVISFLKSNHQLPDYYITKSEAKSQGWNPSKGNLCDVLQGKAIGGDKFSNREKKLPKGEQYYEADVNYNCGNRGADRIVFTKNGDVWLTKNHYKSFEKQ</sequence>
<dbReference type="GO" id="GO:0003723">
    <property type="term" value="F:RNA binding"/>
    <property type="evidence" value="ECO:0007669"/>
    <property type="project" value="InterPro"/>
</dbReference>
<reference evidence="10 11" key="2">
    <citation type="submission" date="2018-09" db="EMBL/GenBank/DDBJ databases">
        <title>Genomic Encyclopedia of Archaeal and Bacterial Type Strains, Phase II (KMG-II): from individual species to whole genera.</title>
        <authorList>
            <person name="Goeker M."/>
        </authorList>
    </citation>
    <scope>NUCLEOTIDE SEQUENCE [LARGE SCALE GENOMIC DNA]</scope>
    <source>
        <strain evidence="10 11">DSM 27620</strain>
    </source>
</reference>
<keyword evidence="8" id="KW-1133">Transmembrane helix</keyword>
<evidence type="ECO:0000256" key="8">
    <source>
        <dbReference type="SAM" id="Phobius"/>
    </source>
</evidence>
<comment type="caution">
    <text evidence="10">The sequence shown here is derived from an EMBL/GenBank/DDBJ whole genome shotgun (WGS) entry which is preliminary data.</text>
</comment>
<dbReference type="OrthoDB" id="9803442at2"/>